<feature type="compositionally biased region" description="Low complexity" evidence="4">
    <location>
        <begin position="176"/>
        <end position="189"/>
    </location>
</feature>
<keyword evidence="2" id="KW-0433">Leucine-rich repeat</keyword>
<dbReference type="Gene3D" id="3.80.10.10">
    <property type="entry name" value="Ribonuclease Inhibitor"/>
    <property type="match status" value="2"/>
</dbReference>
<dbReference type="InterPro" id="IPR032675">
    <property type="entry name" value="LRR_dom_sf"/>
</dbReference>
<dbReference type="GO" id="GO:0005634">
    <property type="term" value="C:nucleus"/>
    <property type="evidence" value="ECO:0007669"/>
    <property type="project" value="TreeGrafter"/>
</dbReference>
<keyword evidence="1" id="KW-0343">GTPase activation</keyword>
<dbReference type="EMBL" id="GG738864">
    <property type="protein sequence ID" value="EFC45260.1"/>
    <property type="molecule type" value="Genomic_DNA"/>
</dbReference>
<dbReference type="PROSITE" id="PS50003">
    <property type="entry name" value="PH_DOMAIN"/>
    <property type="match status" value="1"/>
</dbReference>
<evidence type="ECO:0000259" key="5">
    <source>
        <dbReference type="PROSITE" id="PS50003"/>
    </source>
</evidence>
<dbReference type="PANTHER" id="PTHR24113">
    <property type="entry name" value="RAN GTPASE-ACTIVATING PROTEIN 1"/>
    <property type="match status" value="1"/>
</dbReference>
<dbReference type="Pfam" id="PF00169">
    <property type="entry name" value="PH"/>
    <property type="match status" value="1"/>
</dbReference>
<dbReference type="OrthoDB" id="120976at2759"/>
<dbReference type="InParanoid" id="D2VD36"/>
<feature type="compositionally biased region" description="Acidic residues" evidence="4">
    <location>
        <begin position="162"/>
        <end position="173"/>
    </location>
</feature>
<dbReference type="eggNOG" id="KOG4308">
    <property type="taxonomic scope" value="Eukaryota"/>
</dbReference>
<keyword evidence="3" id="KW-0677">Repeat</keyword>
<dbReference type="GeneID" id="8857028"/>
<reference evidence="6 7" key="1">
    <citation type="journal article" date="2010" name="Cell">
        <title>The genome of Naegleria gruberi illuminates early eukaryotic versatility.</title>
        <authorList>
            <person name="Fritz-Laylin L.K."/>
            <person name="Prochnik S.E."/>
            <person name="Ginger M.L."/>
            <person name="Dacks J.B."/>
            <person name="Carpenter M.L."/>
            <person name="Field M.C."/>
            <person name="Kuo A."/>
            <person name="Paredez A."/>
            <person name="Chapman J."/>
            <person name="Pham J."/>
            <person name="Shu S."/>
            <person name="Neupane R."/>
            <person name="Cipriano M."/>
            <person name="Mancuso J."/>
            <person name="Tu H."/>
            <person name="Salamov A."/>
            <person name="Lindquist E."/>
            <person name="Shapiro H."/>
            <person name="Lucas S."/>
            <person name="Grigoriev I.V."/>
            <person name="Cande W.Z."/>
            <person name="Fulton C."/>
            <person name="Rokhsar D.S."/>
            <person name="Dawson S.C."/>
        </authorList>
    </citation>
    <scope>NUCLEOTIDE SEQUENCE [LARGE SCALE GENOMIC DNA]</scope>
    <source>
        <strain evidence="6 7">NEG-M</strain>
    </source>
</reference>
<dbReference type="Pfam" id="PF13516">
    <property type="entry name" value="LRR_6"/>
    <property type="match status" value="5"/>
</dbReference>
<dbReference type="InterPro" id="IPR027038">
    <property type="entry name" value="RanGap"/>
</dbReference>
<evidence type="ECO:0000256" key="4">
    <source>
        <dbReference type="SAM" id="MobiDB-lite"/>
    </source>
</evidence>
<dbReference type="VEuPathDB" id="AmoebaDB:NAEGRDRAFT_66895"/>
<evidence type="ECO:0000256" key="3">
    <source>
        <dbReference type="ARBA" id="ARBA00022737"/>
    </source>
</evidence>
<evidence type="ECO:0000256" key="1">
    <source>
        <dbReference type="ARBA" id="ARBA00022468"/>
    </source>
</evidence>
<evidence type="ECO:0000313" key="6">
    <source>
        <dbReference type="EMBL" id="EFC45260.1"/>
    </source>
</evidence>
<feature type="compositionally biased region" description="Low complexity" evidence="4">
    <location>
        <begin position="12"/>
        <end position="25"/>
    </location>
</feature>
<dbReference type="AlphaFoldDB" id="D2VD36"/>
<evidence type="ECO:0000313" key="7">
    <source>
        <dbReference type="Proteomes" id="UP000006671"/>
    </source>
</evidence>
<organism evidence="7">
    <name type="scientific">Naegleria gruberi</name>
    <name type="common">Amoeba</name>
    <dbReference type="NCBI Taxonomy" id="5762"/>
    <lineage>
        <taxon>Eukaryota</taxon>
        <taxon>Discoba</taxon>
        <taxon>Heterolobosea</taxon>
        <taxon>Tetramitia</taxon>
        <taxon>Eutetramitia</taxon>
        <taxon>Vahlkampfiidae</taxon>
        <taxon>Naegleria</taxon>
    </lineage>
</organism>
<dbReference type="GO" id="GO:0031267">
    <property type="term" value="F:small GTPase binding"/>
    <property type="evidence" value="ECO:0007669"/>
    <property type="project" value="TreeGrafter"/>
</dbReference>
<gene>
    <name evidence="6" type="ORF">NAEGRDRAFT_66895</name>
</gene>
<dbReference type="Gene3D" id="2.30.29.30">
    <property type="entry name" value="Pleckstrin-homology domain (PH domain)/Phosphotyrosine-binding domain (PTB)"/>
    <property type="match status" value="1"/>
</dbReference>
<protein>
    <submittedName>
        <fullName evidence="6">Predicted protein</fullName>
    </submittedName>
</protein>
<dbReference type="GO" id="GO:0048471">
    <property type="term" value="C:perinuclear region of cytoplasm"/>
    <property type="evidence" value="ECO:0007669"/>
    <property type="project" value="TreeGrafter"/>
</dbReference>
<dbReference type="InterPro" id="IPR001849">
    <property type="entry name" value="PH_domain"/>
</dbReference>
<proteinExistence type="predicted"/>
<dbReference type="SMART" id="SM00233">
    <property type="entry name" value="PH"/>
    <property type="match status" value="1"/>
</dbReference>
<sequence length="561" mass="61222">MRSIFNKKKDSGSSTPTGSPTTTSPLQKQGSGSGFSYLGGTSQITPTTLQTISRTNSNHDLSSPSSPVGTPGSQGFDIYTEYNEKVWKEGFLIKEGRVVKSWKKRYFQIKGSVLTYFKNAKKNENDVKGRMDLKGAQVYYLGDIQNYDSFFQTIRINTVLDNEDLDSDDEDEETNTKGSNSSSANNESSAGGGDQSKIQRKLESNAYKYKFCVIAADRELFMAAPSMQDAKDWVKRIRACIFVEDYFVDCKICGVERPLLSVVMLLTAVAAIDTSSDEDKENDAKRESNIEKLVLEGEDPFTISDLKALTTTCIQSSRVSLKSLSIVNCNVGDEHLKLLAHGLADNQTITSLDMSFNLISDFGICDLIDGLFINITLKRLTLSHNNIGNVGCVYLSDLLLGNVSLKRLDISYNRVGSDGAKSISKALCSNSLLKRLDLGHNNIGDEGCSALAEGLKANKTLATLDLSFNAIGSEGLIRLCNDGILYNRGLKDLSLHGNPFDNAGAKSLVKALIDHKTLKRVDIGNNEKIGVDGIGTIAQTLTTKYMIGNLVMRRKGASVSE</sequence>
<feature type="region of interest" description="Disordered" evidence="4">
    <location>
        <begin position="162"/>
        <end position="196"/>
    </location>
</feature>
<dbReference type="InterPro" id="IPR001611">
    <property type="entry name" value="Leu-rich_rpt"/>
</dbReference>
<dbReference type="SMART" id="SM00368">
    <property type="entry name" value="LRR_RI"/>
    <property type="match status" value="7"/>
</dbReference>
<name>D2VD36_NAEGR</name>
<dbReference type="RefSeq" id="XP_002678004.1">
    <property type="nucleotide sequence ID" value="XM_002677958.1"/>
</dbReference>
<dbReference type="PANTHER" id="PTHR24113:SF12">
    <property type="entry name" value="RAN GTPASE-ACTIVATING PROTEIN 1"/>
    <property type="match status" value="1"/>
</dbReference>
<accession>D2VD36</accession>
<dbReference type="GO" id="GO:0005829">
    <property type="term" value="C:cytosol"/>
    <property type="evidence" value="ECO:0007669"/>
    <property type="project" value="TreeGrafter"/>
</dbReference>
<dbReference type="GO" id="GO:0006913">
    <property type="term" value="P:nucleocytoplasmic transport"/>
    <property type="evidence" value="ECO:0007669"/>
    <property type="project" value="TreeGrafter"/>
</dbReference>
<feature type="domain" description="PH" evidence="5">
    <location>
        <begin position="85"/>
        <end position="242"/>
    </location>
</feature>
<evidence type="ECO:0000256" key="2">
    <source>
        <dbReference type="ARBA" id="ARBA00022614"/>
    </source>
</evidence>
<dbReference type="KEGG" id="ngr:NAEGRDRAFT_66895"/>
<dbReference type="SUPFAM" id="SSF52047">
    <property type="entry name" value="RNI-like"/>
    <property type="match status" value="1"/>
</dbReference>
<dbReference type="SUPFAM" id="SSF50729">
    <property type="entry name" value="PH domain-like"/>
    <property type="match status" value="1"/>
</dbReference>
<dbReference type="InterPro" id="IPR011993">
    <property type="entry name" value="PH-like_dom_sf"/>
</dbReference>
<feature type="compositionally biased region" description="Low complexity" evidence="4">
    <location>
        <begin position="62"/>
        <end position="73"/>
    </location>
</feature>
<feature type="region of interest" description="Disordered" evidence="4">
    <location>
        <begin position="54"/>
        <end position="73"/>
    </location>
</feature>
<dbReference type="Proteomes" id="UP000006671">
    <property type="component" value="Unassembled WGS sequence"/>
</dbReference>
<dbReference type="GO" id="GO:0005096">
    <property type="term" value="F:GTPase activator activity"/>
    <property type="evidence" value="ECO:0007669"/>
    <property type="project" value="UniProtKB-KW"/>
</dbReference>
<keyword evidence="7" id="KW-1185">Reference proteome</keyword>
<dbReference type="OMA" id="CIFVEDY"/>
<feature type="region of interest" description="Disordered" evidence="4">
    <location>
        <begin position="1"/>
        <end position="37"/>
    </location>
</feature>